<proteinExistence type="predicted"/>
<feature type="compositionally biased region" description="Polar residues" evidence="1">
    <location>
        <begin position="259"/>
        <end position="270"/>
    </location>
</feature>
<feature type="compositionally biased region" description="Polar residues" evidence="1">
    <location>
        <begin position="217"/>
        <end position="227"/>
    </location>
</feature>
<evidence type="ECO:0000313" key="3">
    <source>
        <dbReference type="Proteomes" id="UP000070544"/>
    </source>
</evidence>
<protein>
    <submittedName>
        <fullName evidence="2">Uncharacterized protein</fullName>
    </submittedName>
</protein>
<feature type="compositionally biased region" description="Polar residues" evidence="1">
    <location>
        <begin position="236"/>
        <end position="246"/>
    </location>
</feature>
<dbReference type="EMBL" id="KQ965744">
    <property type="protein sequence ID" value="KXS17939.1"/>
    <property type="molecule type" value="Genomic_DNA"/>
</dbReference>
<keyword evidence="3" id="KW-1185">Reference proteome</keyword>
<feature type="compositionally biased region" description="Polar residues" evidence="1">
    <location>
        <begin position="77"/>
        <end position="89"/>
    </location>
</feature>
<evidence type="ECO:0000256" key="1">
    <source>
        <dbReference type="SAM" id="MobiDB-lite"/>
    </source>
</evidence>
<dbReference type="AlphaFoldDB" id="A0A139AMF8"/>
<sequence>MDTITTSLHERDTPATANHREVYIDDTIDRHRGVMGLRTSPMLPNPPVAQPVPPTTFHSNSLAAESPNLWGRPSLPSLGQSSHVEQSSFPPLEQSRHVLNSSHSHTVTPRRMKPKLFTAWQDDSPSPPREQYDSDQSTEKSPSKGEAGPQCDRGSATITEPEMHGTSPNKPSLEEFNGPSDAKSHQPSTKRSLSRIARFFAPKDIVSNRESVGQPPKTISTGSSTDTSMKRPPDQLSASVNEQSPLKRQRLSVIRPDDLSNSQTSSSGTQAVAKGSKSVGSFSFRKPMF</sequence>
<dbReference type="Proteomes" id="UP000070544">
    <property type="component" value="Unassembled WGS sequence"/>
</dbReference>
<evidence type="ECO:0000313" key="2">
    <source>
        <dbReference type="EMBL" id="KXS17939.1"/>
    </source>
</evidence>
<name>A0A139AMF8_GONPJ</name>
<accession>A0A139AMF8</accession>
<feature type="compositionally biased region" description="Polar residues" evidence="1">
    <location>
        <begin position="97"/>
        <end position="107"/>
    </location>
</feature>
<feature type="compositionally biased region" description="Pro residues" evidence="1">
    <location>
        <begin position="43"/>
        <end position="54"/>
    </location>
</feature>
<reference evidence="2 3" key="1">
    <citation type="journal article" date="2015" name="Genome Biol. Evol.">
        <title>Phylogenomic analyses indicate that early fungi evolved digesting cell walls of algal ancestors of land plants.</title>
        <authorList>
            <person name="Chang Y."/>
            <person name="Wang S."/>
            <person name="Sekimoto S."/>
            <person name="Aerts A.L."/>
            <person name="Choi C."/>
            <person name="Clum A."/>
            <person name="LaButti K.M."/>
            <person name="Lindquist E.A."/>
            <person name="Yee Ngan C."/>
            <person name="Ohm R.A."/>
            <person name="Salamov A.A."/>
            <person name="Grigoriev I.V."/>
            <person name="Spatafora J.W."/>
            <person name="Berbee M.L."/>
        </authorList>
    </citation>
    <scope>NUCLEOTIDE SEQUENCE [LARGE SCALE GENOMIC DNA]</scope>
    <source>
        <strain evidence="2 3">JEL478</strain>
    </source>
</reference>
<organism evidence="2 3">
    <name type="scientific">Gonapodya prolifera (strain JEL478)</name>
    <name type="common">Monoblepharis prolifera</name>
    <dbReference type="NCBI Taxonomy" id="1344416"/>
    <lineage>
        <taxon>Eukaryota</taxon>
        <taxon>Fungi</taxon>
        <taxon>Fungi incertae sedis</taxon>
        <taxon>Chytridiomycota</taxon>
        <taxon>Chytridiomycota incertae sedis</taxon>
        <taxon>Monoblepharidomycetes</taxon>
        <taxon>Monoblepharidales</taxon>
        <taxon>Gonapodyaceae</taxon>
        <taxon>Gonapodya</taxon>
    </lineage>
</organism>
<gene>
    <name evidence="2" type="ORF">M427DRAFT_235695</name>
</gene>
<feature type="region of interest" description="Disordered" evidence="1">
    <location>
        <begin position="40"/>
        <end position="289"/>
    </location>
</feature>